<name>A0A1U7DFT6_9RHOB</name>
<protein>
    <submittedName>
        <fullName evidence="1">Uncharacterized protein</fullName>
    </submittedName>
</protein>
<proteinExistence type="predicted"/>
<evidence type="ECO:0000313" key="1">
    <source>
        <dbReference type="EMBL" id="APX88821.1"/>
    </source>
</evidence>
<dbReference type="NCBIfam" id="TIGR01451">
    <property type="entry name" value="B_ant_repeat"/>
    <property type="match status" value="1"/>
</dbReference>
<reference evidence="1 2" key="1">
    <citation type="submission" date="2017-01" db="EMBL/GenBank/DDBJ databases">
        <title>Genomic analysis of Xuhuaishuia manganoxidans DY6-4.</title>
        <authorList>
            <person name="Wang X."/>
        </authorList>
    </citation>
    <scope>NUCLEOTIDE SEQUENCE [LARGE SCALE GENOMIC DNA]</scope>
    <source>
        <strain evidence="1 2">DY6-4</strain>
    </source>
</reference>
<dbReference type="InterPro" id="IPR018247">
    <property type="entry name" value="EF_Hand_1_Ca_BS"/>
</dbReference>
<gene>
    <name evidence="1" type="ORF">BV394_02980</name>
</gene>
<accession>A0A1U7DFT6</accession>
<dbReference type="OrthoDB" id="8455960at2"/>
<accession>A0A2M9DFU0</accession>
<dbReference type="InterPro" id="IPR018905">
    <property type="entry name" value="A-galactase_NEW3"/>
</dbReference>
<dbReference type="PROSITE" id="PS00018">
    <property type="entry name" value="EF_HAND_1"/>
    <property type="match status" value="1"/>
</dbReference>
<dbReference type="EMBL" id="CP019124">
    <property type="protein sequence ID" value="APX88821.1"/>
    <property type="molecule type" value="Genomic_DNA"/>
</dbReference>
<dbReference type="Gene3D" id="2.60.40.740">
    <property type="match status" value="1"/>
</dbReference>
<organism evidence="1 2">
    <name type="scientific">Brevirhabdus pacifica</name>
    <dbReference type="NCBI Taxonomy" id="1267768"/>
    <lineage>
        <taxon>Bacteria</taxon>
        <taxon>Pseudomonadati</taxon>
        <taxon>Pseudomonadota</taxon>
        <taxon>Alphaproteobacteria</taxon>
        <taxon>Rhodobacterales</taxon>
        <taxon>Paracoccaceae</taxon>
        <taxon>Brevirhabdus</taxon>
    </lineage>
</organism>
<dbReference type="Pfam" id="PF10633">
    <property type="entry name" value="NPCBM_assoc"/>
    <property type="match status" value="1"/>
</dbReference>
<keyword evidence="2" id="KW-1185">Reference proteome</keyword>
<dbReference type="InterPro" id="IPR047589">
    <property type="entry name" value="DUF11_rpt"/>
</dbReference>
<sequence>MRFNSLYLRGCSAVAVLSVLGAAAYAAAPEAGSVIGNQAVATYTNNAGDEITVTSNKVETVVQQVAGVTLTSDNTESIAPGGKAFLPHIVTNDGNGPDFFALSATEDNSGTLDTASLVFYPDADMDGVADSATPITSTPTLAPGEQFGFIIEATAPSDGTGSDSITVTSVSNLDGTIVDTNTDTLTISNAAIMELVKSMTVDPTSGPGNDNLVDAGDTVVIKLTYSSTGLAAANNYAVQDILNNYLTYDPNTAVWSDAAGTLDETNGNGVDASNGSGDTIAWTESGQTVGFTLSSVPSGRSGSVTFTATINDAVPAGIIPNTATQSIDGTASAPSNTASIVVDANYNVEISDTATNPDGSPNTAIASANDQDGLSNDVVNNQTDAYQGATIPFEFVITNLSNETDSFTLDVSNVDFPAGTSFRMVQSDGITPVVGSVGPLATNDSVKVILLATLPTDVTPVPTSEYTANVTTTSEGSGLSDSSTAEFTGQVLAAAVDLENKVVGSEGDGAAPTDGGNPWITKTTDPGQTTSFVMNVENGGPTSDSYNLSLAQALPDGWTVEFRLADGTVVTNTGTIPSGGNKDFYVYVTPPEGTPPGDTLVDIKVLSAVSGQSDRIVNQVTVNKVIDVEIVADQATQASPGGIVDMVHTVTNNSNIAITEGDILQTGLTNFSGAIYYDANGNGVIDASELVIDNFDDLTDGLGVGVNGLAAGDSVSLIYRVQTPSTATPGVTEIGTVSLDTSLNGADAEADSDTANNAVEDRITIISGDVTLTKYQYVDPLCDGTVGTWTKVRQDVNPGQCVRYLIEAENTGTSNASNVKISDVAPAYTLIHNCGGACSPTTYPAAPNSSYTATGTTIDSSHNTVIPGEFAKLEFTVKVDQ</sequence>
<dbReference type="Proteomes" id="UP000187266">
    <property type="component" value="Chromosome"/>
</dbReference>
<dbReference type="AlphaFoldDB" id="A0A1U7DFT6"/>
<evidence type="ECO:0000313" key="2">
    <source>
        <dbReference type="Proteomes" id="UP000187266"/>
    </source>
</evidence>
<dbReference type="STRING" id="1267768.BV394_02980"/>